<gene>
    <name evidence="1" type="ordered locus">Mnod_8716</name>
</gene>
<dbReference type="Proteomes" id="UP000008207">
    <property type="component" value="Plasmid pMNOD01"/>
</dbReference>
<keyword evidence="2" id="KW-1185">Reference proteome</keyword>
<name>B8IWI2_METNO</name>
<dbReference type="RefSeq" id="WP_015934303.1">
    <property type="nucleotide sequence ID" value="NC_011892.1"/>
</dbReference>
<accession>B8IWI2</accession>
<dbReference type="HOGENOM" id="CLU_2753251_0_0_5"/>
<sequence length="70" mass="7924">MQKLVYNIREGRKGWDVYVSHTGKPVVLNGRPQTGLPLETAARLAASLEIMDFLHAESARWVITDRPIIH</sequence>
<dbReference type="OrthoDB" id="8008058at2"/>
<protein>
    <submittedName>
        <fullName evidence="1">Uncharacterized protein</fullName>
    </submittedName>
</protein>
<keyword evidence="1" id="KW-0614">Plasmid</keyword>
<dbReference type="EMBL" id="CP001350">
    <property type="protein sequence ID" value="ACL62772.1"/>
    <property type="molecule type" value="Genomic_DNA"/>
</dbReference>
<organism evidence="1 2">
    <name type="scientific">Methylobacterium nodulans (strain LMG 21967 / CNCM I-2342 / ORS 2060)</name>
    <dbReference type="NCBI Taxonomy" id="460265"/>
    <lineage>
        <taxon>Bacteria</taxon>
        <taxon>Pseudomonadati</taxon>
        <taxon>Pseudomonadota</taxon>
        <taxon>Alphaproteobacteria</taxon>
        <taxon>Hyphomicrobiales</taxon>
        <taxon>Methylobacteriaceae</taxon>
        <taxon>Methylobacterium</taxon>
    </lineage>
</organism>
<proteinExistence type="predicted"/>
<evidence type="ECO:0000313" key="1">
    <source>
        <dbReference type="EMBL" id="ACL62772.1"/>
    </source>
</evidence>
<evidence type="ECO:0000313" key="2">
    <source>
        <dbReference type="Proteomes" id="UP000008207"/>
    </source>
</evidence>
<dbReference type="KEGG" id="mno:Mnod_8716"/>
<dbReference type="AlphaFoldDB" id="B8IWI2"/>
<geneLocation type="plasmid" evidence="1 2">
    <name>pMNOD01</name>
</geneLocation>
<reference evidence="2" key="1">
    <citation type="submission" date="2009-01" db="EMBL/GenBank/DDBJ databases">
        <title>Complete sequence of plasmid 1 of Methylobacterium nodulans ORS 2060.</title>
        <authorList>
            <consortium name="US DOE Joint Genome Institute"/>
            <person name="Lucas S."/>
            <person name="Copeland A."/>
            <person name="Lapidus A."/>
            <person name="Glavina del Rio T."/>
            <person name="Dalin E."/>
            <person name="Tice H."/>
            <person name="Bruce D."/>
            <person name="Goodwin L."/>
            <person name="Pitluck S."/>
            <person name="Sims D."/>
            <person name="Brettin T."/>
            <person name="Detter J.C."/>
            <person name="Han C."/>
            <person name="Larimer F."/>
            <person name="Land M."/>
            <person name="Hauser L."/>
            <person name="Kyrpides N."/>
            <person name="Ivanova N."/>
            <person name="Marx C.J."/>
            <person name="Richardson P."/>
        </authorList>
    </citation>
    <scope>NUCLEOTIDE SEQUENCE [LARGE SCALE GENOMIC DNA]</scope>
    <source>
        <strain evidence="2">LMG 21967 / CNCM I-2342 / ORS 2060</strain>
        <plasmid evidence="2">Plasmid pMNOD01</plasmid>
    </source>
</reference>